<dbReference type="AlphaFoldDB" id="A0A8H7C3H6"/>
<feature type="domain" description="SIN1-type PH" evidence="4">
    <location>
        <begin position="700"/>
        <end position="801"/>
    </location>
</feature>
<evidence type="ECO:0000256" key="2">
    <source>
        <dbReference type="SAM" id="MobiDB-lite"/>
    </source>
</evidence>
<feature type="region of interest" description="Disordered" evidence="2">
    <location>
        <begin position="92"/>
        <end position="115"/>
    </location>
</feature>
<dbReference type="PANTHER" id="PTHR13335:SF1">
    <property type="entry name" value="TARGET OF RAPAMYCIN COMPLEX 2 SUBUNIT MAPKAP1"/>
    <property type="match status" value="1"/>
</dbReference>
<dbReference type="Pfam" id="PF16979">
    <property type="entry name" value="SIN1_PH"/>
    <property type="match status" value="1"/>
</dbReference>
<dbReference type="Pfam" id="PF16978">
    <property type="entry name" value="CRIM"/>
    <property type="match status" value="1"/>
</dbReference>
<accession>A0A8H7C3H6</accession>
<dbReference type="InterPro" id="IPR031313">
    <property type="entry name" value="Sin1_PH_dom"/>
</dbReference>
<dbReference type="GO" id="GO:0005737">
    <property type="term" value="C:cytoplasm"/>
    <property type="evidence" value="ECO:0007669"/>
    <property type="project" value="TreeGrafter"/>
</dbReference>
<feature type="region of interest" description="Disordered" evidence="2">
    <location>
        <begin position="143"/>
        <end position="251"/>
    </location>
</feature>
<sequence>MSIISDTDYLIHNIRLAYLKEVDDIYGPRVVAFDPSYTSNPYITHASLADSERWPELSAPTSPQISEDESERPTGFPGAKLKYTQTIMGGRTGGLGLRVTGKRSSTSKRMSRSNIPIPTVDVQYASAQDDSPVIAKRLSNPPTIVAADSSPSQSEAKGDGASSTEEASAPKVVQFIPKFKGAAEMERRRRARMAARRGPLAPPQQAPQTLTFSSSEDEAQPQSSDEASSSDSDFGGGGHQHGADGVDDFDPDFAATHTTMISDISDDVSVLSGGTGSISNSSVPVSHSTNARLRPKLSPVSEIGHLTTTHSNDNTQSIDKHFEMITPAVSIDDAPKPSDINASRNHDSPIHKPAPVQENLFARKKVLPIKPQQSALSGMLNGGKSSNPFTETYASVSGRSAVASVTVSVYFPHAKRPAGKPMDLVISRDATVEEVIGFALWTFWEEGWLPKLDEGLSGPNDPKWEDRISACGWILRLAEEDGEVDDDFPPPDRLGKIIKFNADAYAILEATPAQVKQNREIEAKIQRPIKTPVKKQSDKLTATNQGFSAAGASSLLTASWGTTAPISTSLGPSSSHGPQIFLRIRVDTADEVHISTTIEVSAGMYMQEALEMVCRRRKLTNVKDYALLLADRSILIPLDRTVASLQGKRELLLVKRSVLPSLGGNIVKGVGKTTDPNASIFKNPETPEIQYTTPSAVTAAYKKYTIYRKMPMLVARQERTLAVDGEWVHIMPSSNKAKNVFDSGRTSSYHVKTIADCQQSSKSSATFKLVLTRGAGSTKRYDFEAESPKAASEIVQRIKSLKKSSLERSGTVNRSRRSRHGVV</sequence>
<evidence type="ECO:0000313" key="5">
    <source>
        <dbReference type="EMBL" id="KAF7761488.1"/>
    </source>
</evidence>
<evidence type="ECO:0000313" key="6">
    <source>
        <dbReference type="Proteomes" id="UP000629468"/>
    </source>
</evidence>
<comment type="similarity">
    <text evidence="1">Belongs to the SIN1 family.</text>
</comment>
<feature type="region of interest" description="Disordered" evidence="2">
    <location>
        <begin position="53"/>
        <end position="79"/>
    </location>
</feature>
<dbReference type="GO" id="GO:0031932">
    <property type="term" value="C:TORC2 complex"/>
    <property type="evidence" value="ECO:0007669"/>
    <property type="project" value="InterPro"/>
</dbReference>
<feature type="domain" description="CRIM" evidence="3">
    <location>
        <begin position="373"/>
        <end position="518"/>
    </location>
</feature>
<dbReference type="InterPro" id="IPR011993">
    <property type="entry name" value="PH-like_dom_sf"/>
</dbReference>
<dbReference type="GO" id="GO:0038203">
    <property type="term" value="P:TORC2 signaling"/>
    <property type="evidence" value="ECO:0007669"/>
    <property type="project" value="TreeGrafter"/>
</dbReference>
<proteinExistence type="inferred from homology"/>
<gene>
    <name evidence="5" type="ORF">Agabi119p4_9480</name>
</gene>
<dbReference type="GO" id="GO:0005886">
    <property type="term" value="C:plasma membrane"/>
    <property type="evidence" value="ECO:0007669"/>
    <property type="project" value="TreeGrafter"/>
</dbReference>
<comment type="caution">
    <text evidence="5">The sequence shown here is derived from an EMBL/GenBank/DDBJ whole genome shotgun (WGS) entry which is preliminary data.</text>
</comment>
<evidence type="ECO:0000259" key="3">
    <source>
        <dbReference type="Pfam" id="PF16978"/>
    </source>
</evidence>
<organism evidence="5 6">
    <name type="scientific">Agaricus bisporus var. burnettii</name>
    <dbReference type="NCBI Taxonomy" id="192524"/>
    <lineage>
        <taxon>Eukaryota</taxon>
        <taxon>Fungi</taxon>
        <taxon>Dikarya</taxon>
        <taxon>Basidiomycota</taxon>
        <taxon>Agaricomycotina</taxon>
        <taxon>Agaricomycetes</taxon>
        <taxon>Agaricomycetidae</taxon>
        <taxon>Agaricales</taxon>
        <taxon>Agaricineae</taxon>
        <taxon>Agaricaceae</taxon>
        <taxon>Agaricus</taxon>
    </lineage>
</organism>
<dbReference type="InterPro" id="IPR008828">
    <property type="entry name" value="Sin1/Avo1"/>
</dbReference>
<dbReference type="PANTHER" id="PTHR13335">
    <property type="entry name" value="TARGET OF RAPAMYCIN COMPLEX 2 SUBUNIT MAPKAP1"/>
    <property type="match status" value="1"/>
</dbReference>
<dbReference type="GO" id="GO:0005546">
    <property type="term" value="F:phosphatidylinositol-4,5-bisphosphate binding"/>
    <property type="evidence" value="ECO:0007669"/>
    <property type="project" value="TreeGrafter"/>
</dbReference>
<reference evidence="5 6" key="1">
    <citation type="journal article" name="Sci. Rep.">
        <title>Telomere-to-telomere assembled and centromere annotated genomes of the two main subspecies of the button mushroom Agaricus bisporus reveal especially polymorphic chromosome ends.</title>
        <authorList>
            <person name="Sonnenberg A.S.M."/>
            <person name="Sedaghat-Telgerd N."/>
            <person name="Lavrijssen B."/>
            <person name="Ohm R.A."/>
            <person name="Hendrickx P.M."/>
            <person name="Scholtmeijer K."/>
            <person name="Baars J.J.P."/>
            <person name="van Peer A."/>
        </authorList>
    </citation>
    <scope>NUCLEOTIDE SEQUENCE [LARGE SCALE GENOMIC DNA]</scope>
    <source>
        <strain evidence="5 6">H119_p4</strain>
    </source>
</reference>
<feature type="compositionally biased region" description="Low complexity" evidence="2">
    <location>
        <begin position="222"/>
        <end position="233"/>
    </location>
</feature>
<protein>
    <submittedName>
        <fullName evidence="5">Uncharacterized protein</fullName>
    </submittedName>
</protein>
<evidence type="ECO:0000256" key="1">
    <source>
        <dbReference type="ARBA" id="ARBA00009407"/>
    </source>
</evidence>
<evidence type="ECO:0000259" key="4">
    <source>
        <dbReference type="Pfam" id="PF16979"/>
    </source>
</evidence>
<feature type="compositionally biased region" description="Polar residues" evidence="2">
    <location>
        <begin position="149"/>
        <end position="166"/>
    </location>
</feature>
<dbReference type="Proteomes" id="UP000629468">
    <property type="component" value="Unassembled WGS sequence"/>
</dbReference>
<dbReference type="InterPro" id="IPR031567">
    <property type="entry name" value="CRIM_dom"/>
</dbReference>
<dbReference type="EMBL" id="JABXXO010000013">
    <property type="protein sequence ID" value="KAF7761488.1"/>
    <property type="molecule type" value="Genomic_DNA"/>
</dbReference>
<name>A0A8H7C3H6_AGABI</name>
<dbReference type="Gene3D" id="2.30.29.30">
    <property type="entry name" value="Pleckstrin-homology domain (PH domain)/Phosphotyrosine-binding domain (PTB)"/>
    <property type="match status" value="1"/>
</dbReference>